<evidence type="ECO:0000256" key="10">
    <source>
        <dbReference type="ARBA" id="ARBA00022989"/>
    </source>
</evidence>
<keyword evidence="17" id="KW-1185">Reference proteome</keyword>
<keyword evidence="8 13" id="KW-0479">Metal-binding</keyword>
<dbReference type="PANTHER" id="PTHR11961">
    <property type="entry name" value="CYTOCHROME C"/>
    <property type="match status" value="1"/>
</dbReference>
<keyword evidence="10 14" id="KW-1133">Transmembrane helix</keyword>
<evidence type="ECO:0000256" key="13">
    <source>
        <dbReference type="PROSITE-ProRule" id="PRU00433"/>
    </source>
</evidence>
<dbReference type="Gene3D" id="1.10.760.10">
    <property type="entry name" value="Cytochrome c-like domain"/>
    <property type="match status" value="1"/>
</dbReference>
<dbReference type="InterPro" id="IPR009056">
    <property type="entry name" value="Cyt_c-like_dom"/>
</dbReference>
<evidence type="ECO:0000313" key="16">
    <source>
        <dbReference type="EMBL" id="KJV08554.1"/>
    </source>
</evidence>
<dbReference type="GO" id="GO:0015979">
    <property type="term" value="P:photosynthesis"/>
    <property type="evidence" value="ECO:0007669"/>
    <property type="project" value="UniProtKB-KW"/>
</dbReference>
<keyword evidence="9" id="KW-0249">Electron transport</keyword>
<dbReference type="Pfam" id="PF00034">
    <property type="entry name" value="Cytochrom_C"/>
    <property type="match status" value="1"/>
</dbReference>
<dbReference type="GO" id="GO:0046872">
    <property type="term" value="F:metal ion binding"/>
    <property type="evidence" value="ECO:0007669"/>
    <property type="project" value="UniProtKB-KW"/>
</dbReference>
<evidence type="ECO:0000259" key="15">
    <source>
        <dbReference type="PROSITE" id="PS51007"/>
    </source>
</evidence>
<dbReference type="RefSeq" id="WP_045776921.1">
    <property type="nucleotide sequence ID" value="NZ_LAJY01000537.1"/>
</dbReference>
<dbReference type="GO" id="GO:0009055">
    <property type="term" value="F:electron transfer activity"/>
    <property type="evidence" value="ECO:0007669"/>
    <property type="project" value="InterPro"/>
</dbReference>
<gene>
    <name evidence="16" type="ORF">VZ95_17035</name>
</gene>
<dbReference type="InterPro" id="IPR002327">
    <property type="entry name" value="Cyt_c_1A/1B"/>
</dbReference>
<evidence type="ECO:0000256" key="4">
    <source>
        <dbReference type="ARBA" id="ARBA00022475"/>
    </source>
</evidence>
<keyword evidence="7 14" id="KW-0812">Transmembrane</keyword>
<feature type="transmembrane region" description="Helical" evidence="14">
    <location>
        <begin position="6"/>
        <end position="31"/>
    </location>
</feature>
<evidence type="ECO:0000256" key="8">
    <source>
        <dbReference type="ARBA" id="ARBA00022723"/>
    </source>
</evidence>
<keyword evidence="11 13" id="KW-0408">Iron</keyword>
<organism evidence="16 17">
    <name type="scientific">Elstera litoralis</name>
    <dbReference type="NCBI Taxonomy" id="552518"/>
    <lineage>
        <taxon>Bacteria</taxon>
        <taxon>Pseudomonadati</taxon>
        <taxon>Pseudomonadota</taxon>
        <taxon>Alphaproteobacteria</taxon>
        <taxon>Rhodospirillales</taxon>
        <taxon>Rhodospirillaceae</taxon>
        <taxon>Elstera</taxon>
    </lineage>
</organism>
<comment type="function">
    <text evidence="1">Cytochrome c2 is found mainly in purple, non-sulfur, photosynthetic bacteria where it functions as the electron donor to the oxidized bacteriochlorophyll in the photophosphorylation pathway. However, it may also have a role in the respiratory chain and is found in some non-photosynthetic bacteria.</text>
</comment>
<evidence type="ECO:0000256" key="14">
    <source>
        <dbReference type="SAM" id="Phobius"/>
    </source>
</evidence>
<dbReference type="EMBL" id="LAJY01000537">
    <property type="protein sequence ID" value="KJV08554.1"/>
    <property type="molecule type" value="Genomic_DNA"/>
</dbReference>
<dbReference type="GO" id="GO:0005886">
    <property type="term" value="C:plasma membrane"/>
    <property type="evidence" value="ECO:0007669"/>
    <property type="project" value="UniProtKB-SubCell"/>
</dbReference>
<evidence type="ECO:0000256" key="11">
    <source>
        <dbReference type="ARBA" id="ARBA00023004"/>
    </source>
</evidence>
<reference evidence="16 17" key="1">
    <citation type="submission" date="2015-03" db="EMBL/GenBank/DDBJ databases">
        <title>Draft genome sequence of Elstera litoralis.</title>
        <authorList>
            <person name="Rahalkar M.C."/>
            <person name="Dhakephalkar P.K."/>
            <person name="Pore S.D."/>
            <person name="Arora P."/>
            <person name="Kapse N.G."/>
            <person name="Pandit P.S."/>
        </authorList>
    </citation>
    <scope>NUCLEOTIDE SEQUENCE [LARGE SCALE GENOMIC DNA]</scope>
    <source>
        <strain evidence="16 17">Dia-1</strain>
    </source>
</reference>
<keyword evidence="3" id="KW-0813">Transport</keyword>
<dbReference type="OrthoDB" id="9805828at2"/>
<keyword evidence="4" id="KW-1003">Cell membrane</keyword>
<dbReference type="AlphaFoldDB" id="A0A0F3ISJ7"/>
<dbReference type="FunFam" id="1.10.760.10:FF:000026">
    <property type="entry name" value="Cytochrome C, membrane-bound"/>
    <property type="match status" value="1"/>
</dbReference>
<name>A0A0F3ISJ7_9PROT</name>
<dbReference type="GO" id="GO:0020037">
    <property type="term" value="F:heme binding"/>
    <property type="evidence" value="ECO:0007669"/>
    <property type="project" value="InterPro"/>
</dbReference>
<accession>A0A0F3ISJ7</accession>
<feature type="domain" description="Cytochrome c" evidence="15">
    <location>
        <begin position="74"/>
        <end position="175"/>
    </location>
</feature>
<evidence type="ECO:0000256" key="1">
    <source>
        <dbReference type="ARBA" id="ARBA00003590"/>
    </source>
</evidence>
<evidence type="ECO:0000313" key="17">
    <source>
        <dbReference type="Proteomes" id="UP000033774"/>
    </source>
</evidence>
<dbReference type="Proteomes" id="UP000033774">
    <property type="component" value="Unassembled WGS sequence"/>
</dbReference>
<dbReference type="SUPFAM" id="SSF46626">
    <property type="entry name" value="Cytochrome c"/>
    <property type="match status" value="1"/>
</dbReference>
<evidence type="ECO:0000256" key="12">
    <source>
        <dbReference type="ARBA" id="ARBA00023136"/>
    </source>
</evidence>
<evidence type="ECO:0000256" key="5">
    <source>
        <dbReference type="ARBA" id="ARBA00022531"/>
    </source>
</evidence>
<comment type="subcellular location">
    <subcellularLocation>
        <location evidence="2">Cell membrane</location>
        <topology evidence="2">Single-pass membrane protein</topology>
    </subcellularLocation>
</comment>
<evidence type="ECO:0000256" key="7">
    <source>
        <dbReference type="ARBA" id="ARBA00022692"/>
    </source>
</evidence>
<dbReference type="InterPro" id="IPR036909">
    <property type="entry name" value="Cyt_c-like_dom_sf"/>
</dbReference>
<evidence type="ECO:0000256" key="9">
    <source>
        <dbReference type="ARBA" id="ARBA00022982"/>
    </source>
</evidence>
<sequence>MSSFELNKIAAAVLVAGITAMVASILGGMLIKPHALEKNVYVVEGVGAPAAASGGSAPAPDAPLEPIAPLLASADVKAGEAAAKKCAACHGFDKGGANKVGPNLWDVVGSKHGHSATFAYSDALKKMAAQDWSYEELNKFLANPKTYAPGTKMSFAGIKKAEERAQVIAYLRSLSDAPKPLP</sequence>
<protein>
    <submittedName>
        <fullName evidence="16">Cytochrome C</fullName>
    </submittedName>
</protein>
<proteinExistence type="predicted"/>
<comment type="caution">
    <text evidence="16">The sequence shown here is derived from an EMBL/GenBank/DDBJ whole genome shotgun (WGS) entry which is preliminary data.</text>
</comment>
<keyword evidence="6 13" id="KW-0349">Heme</keyword>
<evidence type="ECO:0000256" key="2">
    <source>
        <dbReference type="ARBA" id="ARBA00004162"/>
    </source>
</evidence>
<keyword evidence="12 14" id="KW-0472">Membrane</keyword>
<dbReference type="PRINTS" id="PR00604">
    <property type="entry name" value="CYTCHRMECIAB"/>
</dbReference>
<evidence type="ECO:0000256" key="3">
    <source>
        <dbReference type="ARBA" id="ARBA00022448"/>
    </source>
</evidence>
<dbReference type="PROSITE" id="PS51007">
    <property type="entry name" value="CYTC"/>
    <property type="match status" value="1"/>
</dbReference>
<evidence type="ECO:0000256" key="6">
    <source>
        <dbReference type="ARBA" id="ARBA00022617"/>
    </source>
</evidence>
<keyword evidence="5" id="KW-0602">Photosynthesis</keyword>